<protein>
    <submittedName>
        <fullName evidence="2">Uncharacterized protein</fullName>
    </submittedName>
</protein>
<dbReference type="KEGG" id="nva:G3M78_01880"/>
<dbReference type="AlphaFoldDB" id="A0A7T0C0B1"/>
<gene>
    <name evidence="2" type="ORF">G3M78_01880</name>
</gene>
<proteinExistence type="predicted"/>
<evidence type="ECO:0000313" key="3">
    <source>
        <dbReference type="Proteomes" id="UP000594464"/>
    </source>
</evidence>
<evidence type="ECO:0000256" key="1">
    <source>
        <dbReference type="SAM" id="Phobius"/>
    </source>
</evidence>
<accession>A0A7T0C0B1</accession>
<dbReference type="Proteomes" id="UP000594464">
    <property type="component" value="Chromosome"/>
</dbReference>
<dbReference type="EMBL" id="CP048620">
    <property type="protein sequence ID" value="QPJ64214.1"/>
    <property type="molecule type" value="Genomic_DNA"/>
</dbReference>
<name>A0A7T0C0B1_9BACT</name>
<keyword evidence="1" id="KW-0472">Membrane</keyword>
<reference evidence="3" key="1">
    <citation type="submission" date="2020-02" db="EMBL/GenBank/DDBJ databases">
        <title>Genomic and physiological characterization of two novel Nitrospinaceae genera.</title>
        <authorList>
            <person name="Mueller A.J."/>
            <person name="Jung M.-Y."/>
            <person name="Strachan C.R."/>
            <person name="Herbold C.W."/>
            <person name="Kirkegaard R.H."/>
            <person name="Daims H."/>
        </authorList>
    </citation>
    <scope>NUCLEOTIDE SEQUENCE [LARGE SCALE GENOMIC DNA]</scope>
</reference>
<keyword evidence="1" id="KW-1133">Transmembrane helix</keyword>
<sequence length="148" mass="17100">MFRRVQKIKNRLTALIWVLGIQFLLFPFFHFHPDMVHGHTGDLSPHRHGGHFHSPELENLVRGGHFHDKEAGHTHHPLDHQGEEHFKIDINKETLNPQKPIKVLKVSADFPVTQDRHQFTQAGPVALPPDTVSRFAVSYRLRERSPPL</sequence>
<keyword evidence="1" id="KW-0812">Transmembrane</keyword>
<feature type="transmembrane region" description="Helical" evidence="1">
    <location>
        <begin position="12"/>
        <end position="31"/>
    </location>
</feature>
<evidence type="ECO:0000313" key="2">
    <source>
        <dbReference type="EMBL" id="QPJ64214.1"/>
    </source>
</evidence>
<organism evidence="2 3">
    <name type="scientific">Candidatus Nitrohelix vancouverensis</name>
    <dbReference type="NCBI Taxonomy" id="2705534"/>
    <lineage>
        <taxon>Bacteria</taxon>
        <taxon>Pseudomonadati</taxon>
        <taxon>Nitrospinota/Tectimicrobiota group</taxon>
        <taxon>Nitrospinota</taxon>
        <taxon>Nitrospinia</taxon>
        <taxon>Nitrospinales</taxon>
        <taxon>Nitrospinaceae</taxon>
        <taxon>Candidatus Nitrohelix</taxon>
    </lineage>
</organism>